<proteinExistence type="inferred from homology"/>
<evidence type="ECO:0000256" key="7">
    <source>
        <dbReference type="ARBA" id="ARBA00048741"/>
    </source>
</evidence>
<dbReference type="InterPro" id="IPR017932">
    <property type="entry name" value="GATase_2_dom"/>
</dbReference>
<dbReference type="GO" id="GO:0004066">
    <property type="term" value="F:asparagine synthase (glutamine-hydrolyzing) activity"/>
    <property type="evidence" value="ECO:0007669"/>
    <property type="project" value="UniProtKB-EC"/>
</dbReference>
<dbReference type="InterPro" id="IPR033738">
    <property type="entry name" value="AsnB_N"/>
</dbReference>
<accession>A0ABX1Q968</accession>
<dbReference type="InterPro" id="IPR051786">
    <property type="entry name" value="ASN_synthetase/amidase"/>
</dbReference>
<dbReference type="PROSITE" id="PS51278">
    <property type="entry name" value="GATASE_TYPE_2"/>
    <property type="match status" value="1"/>
</dbReference>
<dbReference type="PANTHER" id="PTHR43284">
    <property type="entry name" value="ASPARAGINE SYNTHETASE (GLUTAMINE-HYDROLYZING)"/>
    <property type="match status" value="1"/>
</dbReference>
<dbReference type="Gene3D" id="3.60.20.10">
    <property type="entry name" value="Glutamine Phosphoribosylpyrophosphate, subunit 1, domain 1"/>
    <property type="match status" value="1"/>
</dbReference>
<dbReference type="SUPFAM" id="SSF52402">
    <property type="entry name" value="Adenine nucleotide alpha hydrolases-like"/>
    <property type="match status" value="1"/>
</dbReference>
<comment type="caution">
    <text evidence="9">The sequence shown here is derived from an EMBL/GenBank/DDBJ whole genome shotgun (WGS) entry which is preliminary data.</text>
</comment>
<evidence type="ECO:0000256" key="1">
    <source>
        <dbReference type="ARBA" id="ARBA00005187"/>
    </source>
</evidence>
<keyword evidence="4" id="KW-0547">Nucleotide-binding</keyword>
<evidence type="ECO:0000313" key="10">
    <source>
        <dbReference type="Proteomes" id="UP000648984"/>
    </source>
</evidence>
<dbReference type="EMBL" id="WTVQ01000004">
    <property type="protein sequence ID" value="NMG73937.1"/>
    <property type="molecule type" value="Genomic_DNA"/>
</dbReference>
<dbReference type="InterPro" id="IPR001962">
    <property type="entry name" value="Asn_synthase"/>
</dbReference>
<dbReference type="Pfam" id="PF00733">
    <property type="entry name" value="Asn_synthase"/>
    <property type="match status" value="1"/>
</dbReference>
<evidence type="ECO:0000256" key="2">
    <source>
        <dbReference type="ARBA" id="ARBA00005752"/>
    </source>
</evidence>
<dbReference type="CDD" id="cd01991">
    <property type="entry name" value="Asn_synthase_B_C"/>
    <property type="match status" value="1"/>
</dbReference>
<dbReference type="PANTHER" id="PTHR43284:SF1">
    <property type="entry name" value="ASPARAGINE SYNTHETASE"/>
    <property type="match status" value="1"/>
</dbReference>
<dbReference type="InterPro" id="IPR014729">
    <property type="entry name" value="Rossmann-like_a/b/a_fold"/>
</dbReference>
<keyword evidence="9" id="KW-0436">Ligase</keyword>
<evidence type="ECO:0000256" key="4">
    <source>
        <dbReference type="ARBA" id="ARBA00022741"/>
    </source>
</evidence>
<feature type="domain" description="Glutamine amidotransferase type-2" evidence="8">
    <location>
        <begin position="2"/>
        <end position="225"/>
    </location>
</feature>
<sequence length="650" mass="71888">MCGLVGFFGGGGGATEGAAPRAVLERMANGIVHRGPDDAGYWWDAVHQVGLGHRRLSILDLSPAGHQPMQSGSGRYQIAFNGEIYNHLGLRKDLESSGRSDWRGHSDTETLLAGFEAWGIEGAIERCIGMFAFAVWDRAAQSLVLARDRMGEKPLYYGWQGTGSNRAFLFGSELKALRAHPSFAAGIDRGALSLMLRHNAIPAPHSIYEGIRKLEPGCLLTVSAAQPEPRVKEYWSTANVARAGVADPFSGSVVDAVDELERLVRDAVRHQMVADVPLGAFLSGGIDSSTVVALMQAQSGRPVKTFTIGFNEDGYNEALHAKAVAQHLGTDHTELYVQPQEALEVIPRLPSLYCEPFADSSQIPTFLVSQLARRHVTVSLSGDAGDELFAGYNRYQITSRLWAKLQRIPAPLRAVLAKSITAVSPAMWERMGRYIPGASGYAGLGDKLHKGADVLASRTIDELYLGLVSHQRDPAAWVIGGKEPPTHLTGLRPDLGGLGAVERMMALDAISYLPDDILVKVDRASMGVSLESRVPFLDHRIVEFAWRLPLSYKLREGQTKWPLRQVLYRHVPKELIERPKMGFGIPLHDWLRGPLHDWAEALLDETRLRREGFFNPQPVRRLWSEHLSGRRNWAHHLWDVLMFQAWLEAQ</sequence>
<gene>
    <name evidence="9" type="primary">asnB</name>
    <name evidence="9" type="ORF">GPA25_04100</name>
</gene>
<dbReference type="RefSeq" id="WP_169259076.1">
    <property type="nucleotide sequence ID" value="NZ_WTVQ01000004.1"/>
</dbReference>
<evidence type="ECO:0000256" key="6">
    <source>
        <dbReference type="ARBA" id="ARBA00022962"/>
    </source>
</evidence>
<dbReference type="SUPFAM" id="SSF56235">
    <property type="entry name" value="N-terminal nucleophile aminohydrolases (Ntn hydrolases)"/>
    <property type="match status" value="1"/>
</dbReference>
<organism evidence="9 10">
    <name type="scientific">Aromatoleum diolicum</name>
    <dbReference type="NCBI Taxonomy" id="75796"/>
    <lineage>
        <taxon>Bacteria</taxon>
        <taxon>Pseudomonadati</taxon>
        <taxon>Pseudomonadota</taxon>
        <taxon>Betaproteobacteria</taxon>
        <taxon>Rhodocyclales</taxon>
        <taxon>Rhodocyclaceae</taxon>
        <taxon>Aromatoleum</taxon>
    </lineage>
</organism>
<evidence type="ECO:0000313" key="9">
    <source>
        <dbReference type="EMBL" id="NMG73937.1"/>
    </source>
</evidence>
<protein>
    <recommendedName>
        <fullName evidence="3">asparagine synthase (glutamine-hydrolyzing)</fullName>
        <ecNumber evidence="3">6.3.5.4</ecNumber>
    </recommendedName>
</protein>
<dbReference type="CDD" id="cd00712">
    <property type="entry name" value="AsnB"/>
    <property type="match status" value="1"/>
</dbReference>
<dbReference type="Pfam" id="PF13522">
    <property type="entry name" value="GATase_6"/>
    <property type="match status" value="1"/>
</dbReference>
<dbReference type="Gene3D" id="3.40.50.620">
    <property type="entry name" value="HUPs"/>
    <property type="match status" value="2"/>
</dbReference>
<dbReference type="NCBIfam" id="TIGR01536">
    <property type="entry name" value="asn_synth_AEB"/>
    <property type="match status" value="1"/>
</dbReference>
<dbReference type="PIRSF" id="PIRSF001589">
    <property type="entry name" value="Asn_synthetase_glu-h"/>
    <property type="match status" value="1"/>
</dbReference>
<dbReference type="InterPro" id="IPR006426">
    <property type="entry name" value="Asn_synth_AEB"/>
</dbReference>
<dbReference type="EC" id="6.3.5.4" evidence="3"/>
<reference evidence="9 10" key="1">
    <citation type="submission" date="2019-12" db="EMBL/GenBank/DDBJ databases">
        <title>Comparative genomics gives insights into the taxonomy of the Azoarcus-Aromatoleum group and reveals separate origins of nif in the plant-associated Azoarcus and non-plant-associated Aromatoleum sub-groups.</title>
        <authorList>
            <person name="Lafos M."/>
            <person name="Maluk M."/>
            <person name="Batista M."/>
            <person name="Junghare M."/>
            <person name="Carmona M."/>
            <person name="Faoro H."/>
            <person name="Cruz L.M."/>
            <person name="Battistoni F."/>
            <person name="De Souza E."/>
            <person name="Pedrosa F."/>
            <person name="Chen W.-M."/>
            <person name="Poole P.S."/>
            <person name="Dixon R.A."/>
            <person name="James E.K."/>
        </authorList>
    </citation>
    <scope>NUCLEOTIDE SEQUENCE [LARGE SCALE GENOMIC DNA]</scope>
    <source>
        <strain evidence="9 10">22Lin</strain>
    </source>
</reference>
<dbReference type="InterPro" id="IPR029055">
    <property type="entry name" value="Ntn_hydrolases_N"/>
</dbReference>
<dbReference type="Proteomes" id="UP000648984">
    <property type="component" value="Unassembled WGS sequence"/>
</dbReference>
<comment type="similarity">
    <text evidence="2">Belongs to the asparagine synthetase family.</text>
</comment>
<name>A0ABX1Q968_9RHOO</name>
<comment type="catalytic activity">
    <reaction evidence="7">
        <text>L-aspartate + L-glutamine + ATP + H2O = L-asparagine + L-glutamate + AMP + diphosphate + H(+)</text>
        <dbReference type="Rhea" id="RHEA:12228"/>
        <dbReference type="ChEBI" id="CHEBI:15377"/>
        <dbReference type="ChEBI" id="CHEBI:15378"/>
        <dbReference type="ChEBI" id="CHEBI:29985"/>
        <dbReference type="ChEBI" id="CHEBI:29991"/>
        <dbReference type="ChEBI" id="CHEBI:30616"/>
        <dbReference type="ChEBI" id="CHEBI:33019"/>
        <dbReference type="ChEBI" id="CHEBI:58048"/>
        <dbReference type="ChEBI" id="CHEBI:58359"/>
        <dbReference type="ChEBI" id="CHEBI:456215"/>
        <dbReference type="EC" id="6.3.5.4"/>
    </reaction>
</comment>
<keyword evidence="6" id="KW-0315">Glutamine amidotransferase</keyword>
<evidence type="ECO:0000259" key="8">
    <source>
        <dbReference type="PROSITE" id="PS51278"/>
    </source>
</evidence>
<keyword evidence="5" id="KW-0067">ATP-binding</keyword>
<keyword evidence="10" id="KW-1185">Reference proteome</keyword>
<evidence type="ECO:0000256" key="5">
    <source>
        <dbReference type="ARBA" id="ARBA00022840"/>
    </source>
</evidence>
<evidence type="ECO:0000256" key="3">
    <source>
        <dbReference type="ARBA" id="ARBA00012737"/>
    </source>
</evidence>
<comment type="pathway">
    <text evidence="1">Amino-acid biosynthesis; L-asparagine biosynthesis; L-asparagine from L-aspartate (L-Gln route): step 1/1.</text>
</comment>